<evidence type="ECO:0000259" key="3">
    <source>
        <dbReference type="Pfam" id="PF00294"/>
    </source>
</evidence>
<evidence type="ECO:0000313" key="4">
    <source>
        <dbReference type="EMBL" id="KIX02824.1"/>
    </source>
</evidence>
<accession>A0A0D2IAD5</accession>
<dbReference type="Proteomes" id="UP000053617">
    <property type="component" value="Unassembled WGS sequence"/>
</dbReference>
<dbReference type="EMBL" id="KN847480">
    <property type="protein sequence ID" value="KIX02824.1"/>
    <property type="molecule type" value="Genomic_DNA"/>
</dbReference>
<sequence>MSYRGANWVHQPSDFRTVGSLANGIKPDLVILYLTIPRETVEQILEPAPSRTSVSNVIILLGPKGIYYATAEGPSGHEEAYNVEMVDSTRGGDAFLGCYAADYVRQKAQGEWNIQQAVQRAHRALACTISRIGAQTSIPWADEIDALE</sequence>
<dbReference type="InterPro" id="IPR029056">
    <property type="entry name" value="Ribokinase-like"/>
</dbReference>
<dbReference type="RefSeq" id="XP_013269960.1">
    <property type="nucleotide sequence ID" value="XM_013414506.1"/>
</dbReference>
<dbReference type="GeneID" id="25296838"/>
<dbReference type="SUPFAM" id="SSF53613">
    <property type="entry name" value="Ribokinase-like"/>
    <property type="match status" value="1"/>
</dbReference>
<dbReference type="VEuPathDB" id="FungiDB:Z518_08767"/>
<gene>
    <name evidence="4" type="ORF">Z518_08767</name>
</gene>
<dbReference type="Gene3D" id="3.40.1190.20">
    <property type="match status" value="1"/>
</dbReference>
<dbReference type="Pfam" id="PF00294">
    <property type="entry name" value="PfkB"/>
    <property type="match status" value="1"/>
</dbReference>
<keyword evidence="1" id="KW-0808">Transferase</keyword>
<name>A0A0D2IAD5_9EURO</name>
<dbReference type="PANTHER" id="PTHR10584">
    <property type="entry name" value="SUGAR KINASE"/>
    <property type="match status" value="1"/>
</dbReference>
<dbReference type="PANTHER" id="PTHR10584:SF166">
    <property type="entry name" value="RIBOKINASE"/>
    <property type="match status" value="1"/>
</dbReference>
<organism evidence="4 5">
    <name type="scientific">Rhinocladiella mackenziei CBS 650.93</name>
    <dbReference type="NCBI Taxonomy" id="1442369"/>
    <lineage>
        <taxon>Eukaryota</taxon>
        <taxon>Fungi</taxon>
        <taxon>Dikarya</taxon>
        <taxon>Ascomycota</taxon>
        <taxon>Pezizomycotina</taxon>
        <taxon>Eurotiomycetes</taxon>
        <taxon>Chaetothyriomycetidae</taxon>
        <taxon>Chaetothyriales</taxon>
        <taxon>Herpotrichiellaceae</taxon>
        <taxon>Rhinocladiella</taxon>
    </lineage>
</organism>
<dbReference type="HOGENOM" id="CLU_1759825_0_0_1"/>
<evidence type="ECO:0000256" key="1">
    <source>
        <dbReference type="ARBA" id="ARBA00022679"/>
    </source>
</evidence>
<dbReference type="STRING" id="1442369.A0A0D2IAD5"/>
<feature type="domain" description="Carbohydrate kinase PfkB" evidence="3">
    <location>
        <begin position="39"/>
        <end position="140"/>
    </location>
</feature>
<dbReference type="OrthoDB" id="415590at2759"/>
<evidence type="ECO:0000256" key="2">
    <source>
        <dbReference type="ARBA" id="ARBA00022777"/>
    </source>
</evidence>
<dbReference type="GO" id="GO:0016301">
    <property type="term" value="F:kinase activity"/>
    <property type="evidence" value="ECO:0007669"/>
    <property type="project" value="UniProtKB-KW"/>
</dbReference>
<protein>
    <recommendedName>
        <fullName evidence="3">Carbohydrate kinase PfkB domain-containing protein</fullName>
    </recommendedName>
</protein>
<keyword evidence="5" id="KW-1185">Reference proteome</keyword>
<reference evidence="4 5" key="1">
    <citation type="submission" date="2015-01" db="EMBL/GenBank/DDBJ databases">
        <title>The Genome Sequence of Rhinocladiella mackenzie CBS 650.93.</title>
        <authorList>
            <consortium name="The Broad Institute Genomics Platform"/>
            <person name="Cuomo C."/>
            <person name="de Hoog S."/>
            <person name="Gorbushina A."/>
            <person name="Stielow B."/>
            <person name="Teixiera M."/>
            <person name="Abouelleil A."/>
            <person name="Chapman S.B."/>
            <person name="Priest M."/>
            <person name="Young S.K."/>
            <person name="Wortman J."/>
            <person name="Nusbaum C."/>
            <person name="Birren B."/>
        </authorList>
    </citation>
    <scope>NUCLEOTIDE SEQUENCE [LARGE SCALE GENOMIC DNA]</scope>
    <source>
        <strain evidence="4 5">CBS 650.93</strain>
    </source>
</reference>
<proteinExistence type="predicted"/>
<evidence type="ECO:0000313" key="5">
    <source>
        <dbReference type="Proteomes" id="UP000053617"/>
    </source>
</evidence>
<keyword evidence="2" id="KW-0418">Kinase</keyword>
<dbReference type="InterPro" id="IPR011611">
    <property type="entry name" value="PfkB_dom"/>
</dbReference>
<dbReference type="AlphaFoldDB" id="A0A0D2IAD5"/>